<organism evidence="2 3">
    <name type="scientific">Sphingopyxis bauzanensis</name>
    <dbReference type="NCBI Taxonomy" id="651663"/>
    <lineage>
        <taxon>Bacteria</taxon>
        <taxon>Pseudomonadati</taxon>
        <taxon>Pseudomonadota</taxon>
        <taxon>Alphaproteobacteria</taxon>
        <taxon>Sphingomonadales</taxon>
        <taxon>Sphingomonadaceae</taxon>
        <taxon>Sphingopyxis</taxon>
    </lineage>
</organism>
<dbReference type="InterPro" id="IPR036249">
    <property type="entry name" value="Thioredoxin-like_sf"/>
</dbReference>
<dbReference type="CDD" id="cd03060">
    <property type="entry name" value="GST_N_Omega_like"/>
    <property type="match status" value="1"/>
</dbReference>
<dbReference type="Pfam" id="PF13410">
    <property type="entry name" value="GST_C_2"/>
    <property type="match status" value="1"/>
</dbReference>
<dbReference type="AlphaFoldDB" id="A0A246JVQ9"/>
<dbReference type="PANTHER" id="PTHR43968">
    <property type="match status" value="1"/>
</dbReference>
<sequence>MRDSPILYSFRRCPYAMRARMALLMSGTIYTHREVLLRDKPAAMLAASPKGTVPVLVLADGTVIDESIDIMHWALSQHDPEGWLPRVDAALIATFDGAFKHHLDRYKYAGRHDVDPLMHRSAGLAMLGELGERLKARDYLDGVTRGFSDVALFPFVRQFAGVDAPWFAAHAPRRVREWLAILVASELFEQAMIKIAPWSARQG</sequence>
<dbReference type="PROSITE" id="PS50404">
    <property type="entry name" value="GST_NTER"/>
    <property type="match status" value="1"/>
</dbReference>
<proteinExistence type="predicted"/>
<dbReference type="InterPro" id="IPR036282">
    <property type="entry name" value="Glutathione-S-Trfase_C_sf"/>
</dbReference>
<gene>
    <name evidence="2" type="ORF">CDQ92_08820</name>
</gene>
<dbReference type="SUPFAM" id="SSF47616">
    <property type="entry name" value="GST C-terminal domain-like"/>
    <property type="match status" value="1"/>
</dbReference>
<dbReference type="CDD" id="cd03196">
    <property type="entry name" value="GST_C_5"/>
    <property type="match status" value="1"/>
</dbReference>
<dbReference type="InterPro" id="IPR050983">
    <property type="entry name" value="GST_Omega/HSP26"/>
</dbReference>
<keyword evidence="3" id="KW-1185">Reference proteome</keyword>
<reference evidence="2 3" key="1">
    <citation type="journal article" date="2010" name="Int. J. Syst. Evol. Microbiol.">
        <title>Sphingopyxis bauzanensis sp. nov., a psychrophilic bacterium isolated from soil.</title>
        <authorList>
            <person name="Zhang D.C."/>
            <person name="Liu H.C."/>
            <person name="Xin Y.H."/>
            <person name="Zhou Y.G."/>
            <person name="Schinner F."/>
            <person name="Margesin R."/>
        </authorList>
    </citation>
    <scope>NUCLEOTIDE SEQUENCE [LARGE SCALE GENOMIC DNA]</scope>
    <source>
        <strain evidence="2 3">DSM 22271</strain>
    </source>
</reference>
<dbReference type="OrthoDB" id="9813092at2"/>
<dbReference type="Gene3D" id="3.40.30.10">
    <property type="entry name" value="Glutaredoxin"/>
    <property type="match status" value="1"/>
</dbReference>
<dbReference type="SUPFAM" id="SSF52833">
    <property type="entry name" value="Thioredoxin-like"/>
    <property type="match status" value="1"/>
</dbReference>
<evidence type="ECO:0000313" key="2">
    <source>
        <dbReference type="EMBL" id="OWQ97161.1"/>
    </source>
</evidence>
<dbReference type="EMBL" id="NISK01000002">
    <property type="protein sequence ID" value="OWQ97161.1"/>
    <property type="molecule type" value="Genomic_DNA"/>
</dbReference>
<dbReference type="Pfam" id="PF13417">
    <property type="entry name" value="GST_N_3"/>
    <property type="match status" value="1"/>
</dbReference>
<dbReference type="Gene3D" id="1.20.1050.10">
    <property type="match status" value="1"/>
</dbReference>
<keyword evidence="2" id="KW-0808">Transferase</keyword>
<dbReference type="Proteomes" id="UP000197361">
    <property type="component" value="Unassembled WGS sequence"/>
</dbReference>
<feature type="domain" description="GST N-terminal" evidence="1">
    <location>
        <begin position="3"/>
        <end position="82"/>
    </location>
</feature>
<dbReference type="InterPro" id="IPR004045">
    <property type="entry name" value="Glutathione_S-Trfase_N"/>
</dbReference>
<protein>
    <submittedName>
        <fullName evidence="2">Glutathione S-transferase</fullName>
    </submittedName>
</protein>
<comment type="caution">
    <text evidence="2">The sequence shown here is derived from an EMBL/GenBank/DDBJ whole genome shotgun (WGS) entry which is preliminary data.</text>
</comment>
<dbReference type="PANTHER" id="PTHR43968:SF6">
    <property type="entry name" value="GLUTATHIONE S-TRANSFERASE OMEGA"/>
    <property type="match status" value="1"/>
</dbReference>
<dbReference type="RefSeq" id="WP_088441018.1">
    <property type="nucleotide sequence ID" value="NZ_BMMC01000006.1"/>
</dbReference>
<accession>A0A246JVQ9</accession>
<dbReference type="GO" id="GO:0005737">
    <property type="term" value="C:cytoplasm"/>
    <property type="evidence" value="ECO:0007669"/>
    <property type="project" value="TreeGrafter"/>
</dbReference>
<name>A0A246JVQ9_9SPHN</name>
<evidence type="ECO:0000313" key="3">
    <source>
        <dbReference type="Proteomes" id="UP000197361"/>
    </source>
</evidence>
<dbReference type="GO" id="GO:0016740">
    <property type="term" value="F:transferase activity"/>
    <property type="evidence" value="ECO:0007669"/>
    <property type="project" value="UniProtKB-KW"/>
</dbReference>
<evidence type="ECO:0000259" key="1">
    <source>
        <dbReference type="PROSITE" id="PS50404"/>
    </source>
</evidence>